<gene>
    <name evidence="1" type="ORF">L2E82_12635</name>
</gene>
<evidence type="ECO:0000313" key="2">
    <source>
        <dbReference type="Proteomes" id="UP001055811"/>
    </source>
</evidence>
<name>A0ACB9GGM2_CICIN</name>
<reference evidence="2" key="1">
    <citation type="journal article" date="2022" name="Mol. Ecol. Resour.">
        <title>The genomes of chicory, endive, great burdock and yacon provide insights into Asteraceae palaeo-polyploidization history and plant inulin production.</title>
        <authorList>
            <person name="Fan W."/>
            <person name="Wang S."/>
            <person name="Wang H."/>
            <person name="Wang A."/>
            <person name="Jiang F."/>
            <person name="Liu H."/>
            <person name="Zhao H."/>
            <person name="Xu D."/>
            <person name="Zhang Y."/>
        </authorList>
    </citation>
    <scope>NUCLEOTIDE SEQUENCE [LARGE SCALE GENOMIC DNA]</scope>
    <source>
        <strain evidence="2">cv. Punajuju</strain>
    </source>
</reference>
<reference evidence="1 2" key="2">
    <citation type="journal article" date="2022" name="Mol. Ecol. Resour.">
        <title>The genomes of chicory, endive, great burdock and yacon provide insights into Asteraceae paleo-polyploidization history and plant inulin production.</title>
        <authorList>
            <person name="Fan W."/>
            <person name="Wang S."/>
            <person name="Wang H."/>
            <person name="Wang A."/>
            <person name="Jiang F."/>
            <person name="Liu H."/>
            <person name="Zhao H."/>
            <person name="Xu D."/>
            <person name="Zhang Y."/>
        </authorList>
    </citation>
    <scope>NUCLEOTIDE SEQUENCE [LARGE SCALE GENOMIC DNA]</scope>
    <source>
        <strain evidence="2">cv. Punajuju</strain>
        <tissue evidence="1">Leaves</tissue>
    </source>
</reference>
<sequence>MSESTINYVEDLSTSSAGKTSGGGRRDTESGGPKFIKLHMASEISRPALITCMQSLNWVAWTILQRRSFSWAIGLLQVLHEDLLILHIQPSMASEESPYLGCDGRRPEAREAEAVVVIDG</sequence>
<dbReference type="Proteomes" id="UP001055811">
    <property type="component" value="Linkage Group LG02"/>
</dbReference>
<accession>A0ACB9GGM2</accession>
<evidence type="ECO:0000313" key="1">
    <source>
        <dbReference type="EMBL" id="KAI3782584.1"/>
    </source>
</evidence>
<keyword evidence="2" id="KW-1185">Reference proteome</keyword>
<protein>
    <submittedName>
        <fullName evidence="1">Uncharacterized protein</fullName>
    </submittedName>
</protein>
<proteinExistence type="predicted"/>
<dbReference type="EMBL" id="CM042010">
    <property type="protein sequence ID" value="KAI3782584.1"/>
    <property type="molecule type" value="Genomic_DNA"/>
</dbReference>
<comment type="caution">
    <text evidence="1">The sequence shown here is derived from an EMBL/GenBank/DDBJ whole genome shotgun (WGS) entry which is preliminary data.</text>
</comment>
<organism evidence="1 2">
    <name type="scientific">Cichorium intybus</name>
    <name type="common">Chicory</name>
    <dbReference type="NCBI Taxonomy" id="13427"/>
    <lineage>
        <taxon>Eukaryota</taxon>
        <taxon>Viridiplantae</taxon>
        <taxon>Streptophyta</taxon>
        <taxon>Embryophyta</taxon>
        <taxon>Tracheophyta</taxon>
        <taxon>Spermatophyta</taxon>
        <taxon>Magnoliopsida</taxon>
        <taxon>eudicotyledons</taxon>
        <taxon>Gunneridae</taxon>
        <taxon>Pentapetalae</taxon>
        <taxon>asterids</taxon>
        <taxon>campanulids</taxon>
        <taxon>Asterales</taxon>
        <taxon>Asteraceae</taxon>
        <taxon>Cichorioideae</taxon>
        <taxon>Cichorieae</taxon>
        <taxon>Cichoriinae</taxon>
        <taxon>Cichorium</taxon>
    </lineage>
</organism>